<evidence type="ECO:0000313" key="2">
    <source>
        <dbReference type="EMBL" id="RLQ97990.1"/>
    </source>
</evidence>
<organism evidence="2 3">
    <name type="scientific">Falsibacillus albus</name>
    <dbReference type="NCBI Taxonomy" id="2478915"/>
    <lineage>
        <taxon>Bacteria</taxon>
        <taxon>Bacillati</taxon>
        <taxon>Bacillota</taxon>
        <taxon>Bacilli</taxon>
        <taxon>Bacillales</taxon>
        <taxon>Bacillaceae</taxon>
        <taxon>Falsibacillus</taxon>
    </lineage>
</organism>
<evidence type="ECO:0000313" key="3">
    <source>
        <dbReference type="Proteomes" id="UP000276770"/>
    </source>
</evidence>
<keyword evidence="1" id="KW-0472">Membrane</keyword>
<accession>A0A3L7K571</accession>
<dbReference type="Proteomes" id="UP000276770">
    <property type="component" value="Unassembled WGS sequence"/>
</dbReference>
<evidence type="ECO:0000256" key="1">
    <source>
        <dbReference type="SAM" id="Phobius"/>
    </source>
</evidence>
<keyword evidence="1" id="KW-1133">Transmembrane helix</keyword>
<proteinExistence type="predicted"/>
<protein>
    <submittedName>
        <fullName evidence="2">Sigma-w pathway protein ysdB</fullName>
    </submittedName>
</protein>
<comment type="caution">
    <text evidence="2">The sequence shown here is derived from an EMBL/GenBank/DDBJ whole genome shotgun (WGS) entry which is preliminary data.</text>
</comment>
<dbReference type="RefSeq" id="WP_121678681.1">
    <property type="nucleotide sequence ID" value="NZ_RCVZ01000001.1"/>
</dbReference>
<keyword evidence="1" id="KW-0812">Transmembrane</keyword>
<reference evidence="2 3" key="1">
    <citation type="submission" date="2018-10" db="EMBL/GenBank/DDBJ databases">
        <title>Falsibacillus sp. genome draft.</title>
        <authorList>
            <person name="Shi S."/>
        </authorList>
    </citation>
    <scope>NUCLEOTIDE SEQUENCE [LARGE SCALE GENOMIC DNA]</scope>
    <source>
        <strain evidence="2 3">GY 10110</strain>
    </source>
</reference>
<dbReference type="OrthoDB" id="2735026at2"/>
<gene>
    <name evidence="2" type="ORF">D9X91_00955</name>
</gene>
<sequence length="130" mass="15617">MLWLFRFAIFALILYLLYKAIKFIIDPKRKLELAHEKKEYYFFDDLNNVRKNFLITYKGVMFEGEKYLGTTENAFDVVSIFVWPRNASKLQGLTYDDFMFLEDEISGAYENAKIDWKSPIKEFLEKKHTE</sequence>
<name>A0A3L7K571_9BACI</name>
<dbReference type="EMBL" id="RCVZ01000001">
    <property type="protein sequence ID" value="RLQ97990.1"/>
    <property type="molecule type" value="Genomic_DNA"/>
</dbReference>
<feature type="transmembrane region" description="Helical" evidence="1">
    <location>
        <begin position="6"/>
        <end position="25"/>
    </location>
</feature>
<dbReference type="AlphaFoldDB" id="A0A3L7K571"/>
<keyword evidence="3" id="KW-1185">Reference proteome</keyword>